<dbReference type="Pfam" id="PF18759">
    <property type="entry name" value="Plavaka"/>
    <property type="match status" value="2"/>
</dbReference>
<dbReference type="InterPro" id="IPR012337">
    <property type="entry name" value="RNaseH-like_sf"/>
</dbReference>
<feature type="domain" description="DUF659" evidence="7">
    <location>
        <begin position="169"/>
        <end position="317"/>
    </location>
</feature>
<dbReference type="Pfam" id="PF04937">
    <property type="entry name" value="DUF659"/>
    <property type="match status" value="2"/>
</dbReference>
<dbReference type="PANTHER" id="PTHR46481">
    <property type="entry name" value="ZINC FINGER BED DOMAIN-CONTAINING PROTEIN 4"/>
    <property type="match status" value="1"/>
</dbReference>
<keyword evidence="3" id="KW-0863">Zinc-finger</keyword>
<dbReference type="GO" id="GO:0005634">
    <property type="term" value="C:nucleus"/>
    <property type="evidence" value="ECO:0007669"/>
    <property type="project" value="UniProtKB-SubCell"/>
</dbReference>
<protein>
    <recommendedName>
        <fullName evidence="11">BED-type domain-containing protein</fullName>
    </recommendedName>
</protein>
<evidence type="ECO:0000259" key="7">
    <source>
        <dbReference type="Pfam" id="PF04937"/>
    </source>
</evidence>
<evidence type="ECO:0000256" key="4">
    <source>
        <dbReference type="ARBA" id="ARBA00022833"/>
    </source>
</evidence>
<sequence>MIDSENELLISTSNRKRPGRPKNEVWQHFNTIPADSTNGKKDLHSGAACKFCKQKWSRGKTFEMIAHLALQCPKPSPPEVRALYLEILNNGSFDDNDDNNSSKRSKPYKQSKITNHIEQLTVTDDKQRRCSRALTKFFVTCGVPLWIVKNPFFINYSKELCPGFQVPKRTILSTTMINVETATVIVEMKKKLSNETNLTLGLDGWTSPAGQSLYIFLIMTSDGKEYIHSLKNFSKNSHTGEFLKNEIIKVIEEVGAEKFCSIVSDHASNVVLAKNLVSTKYPHIFPIRCIAHHINLLSSDIIKLNCTTNIITCCKKIVTFFKQFHAGGAILQQEIVENMIKGENPFFIDYSKELCPGFQVPKRTILSTTMINVETATVIVEMKKKLSNETNLTLGLDGWTSPAGQSLYIFLIMTSDGKEYIHSLKNFSKNSHTGEFLKNEIIKVIEEVGAEKFCSIVSDHASNVVLAKNLVSTKYPHIFPIRCIAHHINLLSSDIIKLNCTTNIITCCKKIVTFFKQFHAGGAILQQEIVENMIKGVKNWWLMYKQQNNHIQKLALLMASIVPSNASCERYFSILGWYINKRRTSEDNRNNEIIYISDDELMFSSRSNETSDIMQVEIDERPQNIDSLTFEEYASIQYEEPASREPEFETEESKFKSNETESESDETESEFNKTEFESDKTDNESNESEESELAEEETETIPKFPNNTYSDLMTLIIQHNLNNKVRNAIIRFFNKHSNLPTSPLPKNIEQGRKLMDRMKLINLLNKEKVILKYNNKDYIIYYRPIINCIKNILSIKDIHKYITFNFKNDQTNNNRNYNEQYTSNWWARTEKTLLTGSYLLSIILYSDASTTDSLGKNTLHPIFEYASIQYEEPASREPEFETEESKFKSNETESESDETESEFNKTEFESDKTDNESNESEESELAEEETETIPKFPNNTYSDLMTLIIQHNLNNKVRNAIIRFFNKHSNLPTSPLPKNIEQGRKLMDRMKLINLLNKEKVILKYNNKDYIIYYRPIINCIKNILSIKDIHKYITFNFKNDQTNNNRNYNEQYTSNWWARTEKTLLTGSYLLSIILYSDASTTDSLGKNTLHPIFVTLGNIITWRRNKPDVKQLLAYLPIIKAKDDTQKISEEHKNIVRRTFHKSFKFLLSPLYDNNGIELELNNSIFWCFPRISMIISDWPEVCTFALTYKSTKSNYPCHFCFVSKEDLSNINLNSNQIESRSHNNMKLYYKNNTGKNVSIENVRNFFWSKMHVDLAEHTLSKEVEDAMASIEELKKISEGTRNFIKNSREYRLIMHSKINFQSCEDPRINTLKKIRDWFIQDDKQKTGSKEWISSQCQFDIILSINGFLEMLSFFLKNYPGSIIQPRRISQDTLEGLFGTIREMGGDASTQTLKSFN</sequence>
<comment type="subcellular location">
    <subcellularLocation>
        <location evidence="1">Nucleus</location>
    </subcellularLocation>
</comment>
<dbReference type="InterPro" id="IPR008906">
    <property type="entry name" value="HATC_C_dom"/>
</dbReference>
<feature type="compositionally biased region" description="Acidic residues" evidence="6">
    <location>
        <begin position="684"/>
        <end position="699"/>
    </location>
</feature>
<feature type="region of interest" description="Disordered" evidence="6">
    <location>
        <begin position="1"/>
        <end position="23"/>
    </location>
</feature>
<evidence type="ECO:0000256" key="3">
    <source>
        <dbReference type="ARBA" id="ARBA00022771"/>
    </source>
</evidence>
<keyword evidence="5" id="KW-0539">Nucleus</keyword>
<dbReference type="EMBL" id="PQFF01000122">
    <property type="protein sequence ID" value="RHZ80842.1"/>
    <property type="molecule type" value="Genomic_DNA"/>
</dbReference>
<keyword evidence="2" id="KW-0479">Metal-binding</keyword>
<evidence type="ECO:0000313" key="10">
    <source>
        <dbReference type="Proteomes" id="UP000266861"/>
    </source>
</evidence>
<reference evidence="9 10" key="1">
    <citation type="submission" date="2018-08" db="EMBL/GenBank/DDBJ databases">
        <title>Genome and evolution of the arbuscular mycorrhizal fungus Diversispora epigaea (formerly Glomus versiforme) and its bacterial endosymbionts.</title>
        <authorList>
            <person name="Sun X."/>
            <person name="Fei Z."/>
            <person name="Harrison M."/>
        </authorList>
    </citation>
    <scope>NUCLEOTIDE SEQUENCE [LARGE SCALE GENOMIC DNA]</scope>
    <source>
        <strain evidence="9 10">IT104</strain>
    </source>
</reference>
<dbReference type="GO" id="GO:0008270">
    <property type="term" value="F:zinc ion binding"/>
    <property type="evidence" value="ECO:0007669"/>
    <property type="project" value="UniProtKB-KW"/>
</dbReference>
<feature type="compositionally biased region" description="Basic and acidic residues" evidence="6">
    <location>
        <begin position="641"/>
        <end position="659"/>
    </location>
</feature>
<feature type="domain" description="HAT C-terminal dimerisation" evidence="8">
    <location>
        <begin position="537"/>
        <end position="596"/>
    </location>
</feature>
<dbReference type="InterPro" id="IPR052035">
    <property type="entry name" value="ZnF_BED_domain_contain"/>
</dbReference>
<evidence type="ECO:0000256" key="5">
    <source>
        <dbReference type="ARBA" id="ARBA00023242"/>
    </source>
</evidence>
<dbReference type="InterPro" id="IPR041078">
    <property type="entry name" value="Plavaka"/>
</dbReference>
<evidence type="ECO:0000256" key="6">
    <source>
        <dbReference type="SAM" id="MobiDB-lite"/>
    </source>
</evidence>
<accession>A0A397J1Q3</accession>
<comment type="caution">
    <text evidence="9">The sequence shown here is derived from an EMBL/GenBank/DDBJ whole genome shotgun (WGS) entry which is preliminary data.</text>
</comment>
<feature type="compositionally biased region" description="Basic and acidic residues" evidence="6">
    <location>
        <begin position="670"/>
        <end position="683"/>
    </location>
</feature>
<dbReference type="STRING" id="1348612.A0A397J1Q3"/>
<feature type="compositionally biased region" description="Basic and acidic residues" evidence="6">
    <location>
        <begin position="902"/>
        <end position="915"/>
    </location>
</feature>
<dbReference type="Proteomes" id="UP000266861">
    <property type="component" value="Unassembled WGS sequence"/>
</dbReference>
<evidence type="ECO:0000259" key="8">
    <source>
        <dbReference type="Pfam" id="PF05699"/>
    </source>
</evidence>
<feature type="region of interest" description="Disordered" evidence="6">
    <location>
        <begin position="873"/>
        <end position="937"/>
    </location>
</feature>
<evidence type="ECO:0008006" key="11">
    <source>
        <dbReference type="Google" id="ProtNLM"/>
    </source>
</evidence>
<feature type="compositionally biased region" description="Basic and acidic residues" evidence="6">
    <location>
        <begin position="873"/>
        <end position="891"/>
    </location>
</feature>
<evidence type="ECO:0000256" key="1">
    <source>
        <dbReference type="ARBA" id="ARBA00004123"/>
    </source>
</evidence>
<dbReference type="GO" id="GO:0046983">
    <property type="term" value="F:protein dimerization activity"/>
    <property type="evidence" value="ECO:0007669"/>
    <property type="project" value="InterPro"/>
</dbReference>
<evidence type="ECO:0000256" key="2">
    <source>
        <dbReference type="ARBA" id="ARBA00022723"/>
    </source>
</evidence>
<feature type="region of interest" description="Disordered" evidence="6">
    <location>
        <begin position="638"/>
        <end position="705"/>
    </location>
</feature>
<dbReference type="InterPro" id="IPR007021">
    <property type="entry name" value="DUF659"/>
</dbReference>
<dbReference type="SUPFAM" id="SSF53098">
    <property type="entry name" value="Ribonuclease H-like"/>
    <property type="match status" value="2"/>
</dbReference>
<dbReference type="PANTHER" id="PTHR46481:SF10">
    <property type="entry name" value="ZINC FINGER BED DOMAIN-CONTAINING PROTEIN 39"/>
    <property type="match status" value="1"/>
</dbReference>
<name>A0A397J1Q3_9GLOM</name>
<feature type="compositionally biased region" description="Acidic residues" evidence="6">
    <location>
        <begin position="892"/>
        <end position="901"/>
    </location>
</feature>
<feature type="compositionally biased region" description="Acidic residues" evidence="6">
    <location>
        <begin position="660"/>
        <end position="669"/>
    </location>
</feature>
<organism evidence="9 10">
    <name type="scientific">Diversispora epigaea</name>
    <dbReference type="NCBI Taxonomy" id="1348612"/>
    <lineage>
        <taxon>Eukaryota</taxon>
        <taxon>Fungi</taxon>
        <taxon>Fungi incertae sedis</taxon>
        <taxon>Mucoromycota</taxon>
        <taxon>Glomeromycotina</taxon>
        <taxon>Glomeromycetes</taxon>
        <taxon>Diversisporales</taxon>
        <taxon>Diversisporaceae</taxon>
        <taxon>Diversispora</taxon>
    </lineage>
</organism>
<dbReference type="Pfam" id="PF05699">
    <property type="entry name" value="Dimer_Tnp_hAT"/>
    <property type="match status" value="1"/>
</dbReference>
<keyword evidence="4" id="KW-0862">Zinc</keyword>
<feature type="domain" description="DUF659" evidence="7">
    <location>
        <begin position="363"/>
        <end position="511"/>
    </location>
</feature>
<proteinExistence type="predicted"/>
<evidence type="ECO:0000313" key="9">
    <source>
        <dbReference type="EMBL" id="RHZ80842.1"/>
    </source>
</evidence>
<feature type="compositionally biased region" description="Acidic residues" evidence="6">
    <location>
        <begin position="916"/>
        <end position="931"/>
    </location>
</feature>
<gene>
    <name evidence="9" type="ORF">Glove_131g22</name>
</gene>
<keyword evidence="10" id="KW-1185">Reference proteome</keyword>